<dbReference type="OrthoDB" id="1872379at2759"/>
<evidence type="ECO:0000313" key="2">
    <source>
        <dbReference type="EMBL" id="KAH7446506.1"/>
    </source>
</evidence>
<dbReference type="PANTHER" id="PTHR47697:SF1">
    <property type="entry name" value="OS03G0340700 PROTEIN"/>
    <property type="match status" value="1"/>
</dbReference>
<evidence type="ECO:0000256" key="1">
    <source>
        <dbReference type="SAM" id="MobiDB-lite"/>
    </source>
</evidence>
<dbReference type="EMBL" id="CM035406">
    <property type="protein sequence ID" value="KAH7446506.1"/>
    <property type="molecule type" value="Genomic_DNA"/>
</dbReference>
<protein>
    <submittedName>
        <fullName evidence="2">Uncharacterized protein</fullName>
    </submittedName>
</protein>
<reference evidence="2" key="1">
    <citation type="submission" date="2021-08" db="EMBL/GenBank/DDBJ databases">
        <title>WGS assembly of Ceratopteris richardii.</title>
        <authorList>
            <person name="Marchant D.B."/>
            <person name="Chen G."/>
            <person name="Jenkins J."/>
            <person name="Shu S."/>
            <person name="Leebens-Mack J."/>
            <person name="Grimwood J."/>
            <person name="Schmutz J."/>
            <person name="Soltis P."/>
            <person name="Soltis D."/>
            <person name="Chen Z.-H."/>
        </authorList>
    </citation>
    <scope>NUCLEOTIDE SEQUENCE</scope>
    <source>
        <strain evidence="2">Whitten #5841</strain>
        <tissue evidence="2">Leaf</tissue>
    </source>
</reference>
<feature type="compositionally biased region" description="Polar residues" evidence="1">
    <location>
        <begin position="173"/>
        <end position="189"/>
    </location>
</feature>
<name>A0A8T2VL51_CERRI</name>
<dbReference type="InterPro" id="IPR019734">
    <property type="entry name" value="TPR_rpt"/>
</dbReference>
<feature type="region of interest" description="Disordered" evidence="1">
    <location>
        <begin position="242"/>
        <end position="301"/>
    </location>
</feature>
<dbReference type="AlphaFoldDB" id="A0A8T2VL51"/>
<feature type="region of interest" description="Disordered" evidence="1">
    <location>
        <begin position="37"/>
        <end position="103"/>
    </location>
</feature>
<dbReference type="Gene3D" id="1.25.40.10">
    <property type="entry name" value="Tetratricopeptide repeat domain"/>
    <property type="match status" value="1"/>
</dbReference>
<dbReference type="SUPFAM" id="SSF48452">
    <property type="entry name" value="TPR-like"/>
    <property type="match status" value="1"/>
</dbReference>
<dbReference type="SMART" id="SM00028">
    <property type="entry name" value="TPR"/>
    <property type="match status" value="3"/>
</dbReference>
<sequence length="558" mass="58765">MNSRNKSDNAQRAAVSFNNVDFDFGLGSAFSKASGANRLNAQKEQTAAPSNNYRGGGAGGASWAQKPVSSSPVSSSTSSSWTWSSSSTSSSSSSSATSWTWQSSGSGGGLHAAPLSMVGDITGKSWGSMDSTSKGVNNKSGLIGGLNKGASSDLFGDLWGGSRSDISSHDSTKSQPKASDQGQKSSAFSNLDAMSASLPRRVAMKDMKNSKVNQTDEMGDFVSADESVKLNSQEASWAAFEAFSSSKPSSDHSRKPSQNKMSEDPFGDFQSIPSVNTRTPAGSININTSAPTSHVSRSSSTGSDDFFSFASAATGRAPASKKGDSSGFSNSIDVDPFAFLGNTNVTPSPPINTRSVQSDPLESVFGKISTSTPSQKQADPVLDSLWGSAKSQPELSTQNVPDDWGVETGFGGDAFTETTTTTDLDGLSKPPPGVSGALSKDKGLEYYKQGQFSDAIKWLSWAEALLEQHGESGQLIEVLVCRSSCLKESGEYKKAVADCTKVIELENGNTSVLLQRALLYESMEKYKLGIADLKEVLKREPQNKVAINTLARLKKLGD</sequence>
<feature type="compositionally biased region" description="Low complexity" evidence="1">
    <location>
        <begin position="417"/>
        <end position="427"/>
    </location>
</feature>
<comment type="caution">
    <text evidence="2">The sequence shown here is derived from an EMBL/GenBank/DDBJ whole genome shotgun (WGS) entry which is preliminary data.</text>
</comment>
<evidence type="ECO:0000313" key="3">
    <source>
        <dbReference type="Proteomes" id="UP000825935"/>
    </source>
</evidence>
<feature type="compositionally biased region" description="Low complexity" evidence="1">
    <location>
        <begin position="69"/>
        <end position="103"/>
    </location>
</feature>
<accession>A0A8T2VL51</accession>
<feature type="region of interest" description="Disordered" evidence="1">
    <location>
        <begin position="417"/>
        <end position="439"/>
    </location>
</feature>
<dbReference type="InterPro" id="IPR011990">
    <property type="entry name" value="TPR-like_helical_dom_sf"/>
</dbReference>
<feature type="compositionally biased region" description="Polar residues" evidence="1">
    <location>
        <begin position="271"/>
        <end position="287"/>
    </location>
</feature>
<organism evidence="2 3">
    <name type="scientific">Ceratopteris richardii</name>
    <name type="common">Triangle waterfern</name>
    <dbReference type="NCBI Taxonomy" id="49495"/>
    <lineage>
        <taxon>Eukaryota</taxon>
        <taxon>Viridiplantae</taxon>
        <taxon>Streptophyta</taxon>
        <taxon>Embryophyta</taxon>
        <taxon>Tracheophyta</taxon>
        <taxon>Polypodiopsida</taxon>
        <taxon>Polypodiidae</taxon>
        <taxon>Polypodiales</taxon>
        <taxon>Pteridineae</taxon>
        <taxon>Pteridaceae</taxon>
        <taxon>Parkerioideae</taxon>
        <taxon>Ceratopteris</taxon>
    </lineage>
</organism>
<proteinExistence type="predicted"/>
<dbReference type="Pfam" id="PF13181">
    <property type="entry name" value="TPR_8"/>
    <property type="match status" value="1"/>
</dbReference>
<gene>
    <name evidence="2" type="ORF">KP509_01G059700</name>
</gene>
<keyword evidence="3" id="KW-1185">Reference proteome</keyword>
<dbReference type="PANTHER" id="PTHR47697">
    <property type="entry name" value="OS03G0340700 PROTEIN"/>
    <property type="match status" value="1"/>
</dbReference>
<dbReference type="Proteomes" id="UP000825935">
    <property type="component" value="Chromosome 1"/>
</dbReference>
<feature type="compositionally biased region" description="Low complexity" evidence="1">
    <location>
        <begin position="288"/>
        <end position="301"/>
    </location>
</feature>
<feature type="compositionally biased region" description="Polar residues" evidence="1">
    <location>
        <begin position="37"/>
        <end position="53"/>
    </location>
</feature>
<feature type="region of interest" description="Disordered" evidence="1">
    <location>
        <begin position="164"/>
        <end position="190"/>
    </location>
</feature>
<dbReference type="OMA" id="NSQEASW"/>